<dbReference type="EMBL" id="SHDO01000035">
    <property type="protein sequence ID" value="MBX6982793.1"/>
    <property type="molecule type" value="Genomic_DNA"/>
</dbReference>
<evidence type="ECO:0000256" key="1">
    <source>
        <dbReference type="SAM" id="Coils"/>
    </source>
</evidence>
<accession>A0A1J0E1I6</accession>
<sequence length="118" mass="13913">MQQLDQFQSMLNELQRCRINVKKQINEFKVLQNEISELHKKADKDPIALRKLAKFNDVMQSDIGAEKIIKKSEEVKLIFNQLSKQFKQLSVENTGQNRDLFSPEKNKSVVKKQYRTFV</sequence>
<comment type="caution">
    <text evidence="2">The sequence shown here is derived from an EMBL/GenBank/DDBJ whole genome shotgun (WGS) entry which is preliminary data.</text>
</comment>
<evidence type="ECO:0000313" key="3">
    <source>
        <dbReference type="Proteomes" id="UP000824410"/>
    </source>
</evidence>
<organism evidence="2 3">
    <name type="scientific">Providencia rettgeri</name>
    <dbReference type="NCBI Taxonomy" id="587"/>
    <lineage>
        <taxon>Bacteria</taxon>
        <taxon>Pseudomonadati</taxon>
        <taxon>Pseudomonadota</taxon>
        <taxon>Gammaproteobacteria</taxon>
        <taxon>Enterobacterales</taxon>
        <taxon>Morganellaceae</taxon>
        <taxon>Providencia</taxon>
    </lineage>
</organism>
<dbReference type="KEGG" id="prg:RB151_000920"/>
<name>A0A1J0E1I6_PRORE</name>
<keyword evidence="1" id="KW-0175">Coiled coil</keyword>
<dbReference type="AlphaFoldDB" id="A0A1J0E1I6"/>
<gene>
    <name evidence="2" type="ORF">EX242_21370</name>
</gene>
<evidence type="ECO:0000313" key="2">
    <source>
        <dbReference type="EMBL" id="MBX6982793.1"/>
    </source>
</evidence>
<dbReference type="RefSeq" id="WP_048605587.1">
    <property type="nucleotide sequence ID" value="NZ_ABEXNG020000107.1"/>
</dbReference>
<proteinExistence type="predicted"/>
<dbReference type="Proteomes" id="UP000824410">
    <property type="component" value="Unassembled WGS sequence"/>
</dbReference>
<protein>
    <submittedName>
        <fullName evidence="2">Uncharacterized protein</fullName>
    </submittedName>
</protein>
<feature type="coiled-coil region" evidence="1">
    <location>
        <begin position="14"/>
        <end position="41"/>
    </location>
</feature>
<reference evidence="2" key="1">
    <citation type="submission" date="2019-02" db="EMBL/GenBank/DDBJ databases">
        <title>Genomic characterization of isolates from hospital effluents in KZN, South Africa.</title>
        <authorList>
            <person name="Ntshobeni N."/>
            <person name="Allam M."/>
            <person name="Ismail A."/>
            <person name="Amoako D."/>
            <person name="Essack S."/>
            <person name="Chenia H."/>
        </authorList>
    </citation>
    <scope>NUCLEOTIDE SEQUENCE</scope>
    <source>
        <strain evidence="2">AFE97_S1</strain>
    </source>
</reference>